<organism evidence="1 2">
    <name type="scientific">Leishmania enriettii</name>
    <dbReference type="NCBI Taxonomy" id="5663"/>
    <lineage>
        <taxon>Eukaryota</taxon>
        <taxon>Discoba</taxon>
        <taxon>Euglenozoa</taxon>
        <taxon>Kinetoplastea</taxon>
        <taxon>Metakinetoplastina</taxon>
        <taxon>Trypanosomatida</taxon>
        <taxon>Trypanosomatidae</taxon>
        <taxon>Leishmaniinae</taxon>
        <taxon>Leishmania</taxon>
    </lineage>
</organism>
<dbReference type="AlphaFoldDB" id="A0A836KPS2"/>
<sequence>MPIAASPAWRPSSRPLCNGAADATLVLPTLSTPGDALRLSRRTHLRDYISTSVLRTGRSGPVSGYGSGHMPTIRLGYEGAPSELMRSTEDSGDTITTALCRCCGEQHYFNRGRSTGARTHLLRHAVAKSLK</sequence>
<name>A0A836KPS2_LEIEN</name>
<dbReference type="RefSeq" id="XP_067692760.1">
    <property type="nucleotide sequence ID" value="XM_067836705.1"/>
</dbReference>
<proteinExistence type="predicted"/>
<dbReference type="EMBL" id="JAFHKP010000024">
    <property type="protein sequence ID" value="KAG5478295.1"/>
    <property type="molecule type" value="Genomic_DNA"/>
</dbReference>
<evidence type="ECO:0000313" key="1">
    <source>
        <dbReference type="EMBL" id="KAG5478295.1"/>
    </source>
</evidence>
<keyword evidence="2" id="KW-1185">Reference proteome</keyword>
<protein>
    <submittedName>
        <fullName evidence="1">Uncharacterized protein</fullName>
    </submittedName>
</protein>
<dbReference type="Proteomes" id="UP000674179">
    <property type="component" value="Chromosome 24"/>
</dbReference>
<evidence type="ECO:0000313" key="2">
    <source>
        <dbReference type="Proteomes" id="UP000674179"/>
    </source>
</evidence>
<dbReference type="GeneID" id="94172215"/>
<accession>A0A836KPS2</accession>
<dbReference type="KEGG" id="lenr:94172215"/>
<reference evidence="1 2" key="1">
    <citation type="submission" date="2021-02" db="EMBL/GenBank/DDBJ databases">
        <title>Leishmania (Mundinia) enrietti genome sequencing and assembly.</title>
        <authorList>
            <person name="Almutairi H."/>
            <person name="Gatherer D."/>
        </authorList>
    </citation>
    <scope>NUCLEOTIDE SEQUENCE [LARGE SCALE GENOMIC DNA]</scope>
    <source>
        <strain evidence="1">CUR178</strain>
    </source>
</reference>
<gene>
    <name evidence="1" type="ORF">CUR178_05010</name>
</gene>
<comment type="caution">
    <text evidence="1">The sequence shown here is derived from an EMBL/GenBank/DDBJ whole genome shotgun (WGS) entry which is preliminary data.</text>
</comment>